<evidence type="ECO:0000256" key="1">
    <source>
        <dbReference type="ARBA" id="ARBA00022555"/>
    </source>
</evidence>
<comment type="subunit">
    <text evidence="5">Associates with stalled 50S ribosomal subunits. Binds to RqcP.</text>
</comment>
<keyword evidence="4 5" id="KW-0648">Protein biosynthesis</keyword>
<evidence type="ECO:0000256" key="2">
    <source>
        <dbReference type="ARBA" id="ARBA00022730"/>
    </source>
</evidence>
<dbReference type="GO" id="GO:0043023">
    <property type="term" value="F:ribosomal large subunit binding"/>
    <property type="evidence" value="ECO:0007669"/>
    <property type="project" value="UniProtKB-UniRule"/>
</dbReference>
<dbReference type="GO" id="GO:0072344">
    <property type="term" value="P:rescue of stalled ribosome"/>
    <property type="evidence" value="ECO:0007669"/>
    <property type="project" value="UniProtKB-UniRule"/>
</dbReference>
<dbReference type="InterPro" id="IPR051608">
    <property type="entry name" value="RQC_Subunit_NEMF"/>
</dbReference>
<gene>
    <name evidence="5" type="primary">rqcH</name>
    <name evidence="8" type="ORF">KCX82_02745</name>
</gene>
<keyword evidence="1 5" id="KW-0820">tRNA-binding</keyword>
<dbReference type="EMBL" id="JAGSND010000001">
    <property type="protein sequence ID" value="MBR0596785.1"/>
    <property type="molecule type" value="Genomic_DNA"/>
</dbReference>
<dbReference type="Gene3D" id="2.30.310.10">
    <property type="entry name" value="ibrinogen binding protein from staphylococcus aureus domain"/>
    <property type="match status" value="1"/>
</dbReference>
<evidence type="ECO:0000313" key="9">
    <source>
        <dbReference type="Proteomes" id="UP000675664"/>
    </source>
</evidence>
<comment type="function">
    <text evidence="5">Key component of the ribosome quality control system (RQC), a ribosome-associated complex that mediates the extraction of incompletely synthesized nascent chains from stalled ribosomes and their subsequent degradation. RqcH recruits Ala-charged tRNA, and with RqcP directs the elongation of stalled nascent chains on 50S ribosomal subunits, leading to non-templated C-terminal alanine extensions (Ala tail). The Ala tail promotes nascent chain degradation. May add between 1 and at least 8 Ala residues. Binds to stalled 50S ribosomal subunits.</text>
</comment>
<protein>
    <recommendedName>
        <fullName evidence="5">Rqc2 homolog RqcH</fullName>
        <shortName evidence="5">RqcH</shortName>
    </recommendedName>
</protein>
<dbReference type="GO" id="GO:0000049">
    <property type="term" value="F:tRNA binding"/>
    <property type="evidence" value="ECO:0007669"/>
    <property type="project" value="UniProtKB-UniRule"/>
</dbReference>
<keyword evidence="3 5" id="KW-0694">RNA-binding</keyword>
<dbReference type="GO" id="GO:0019843">
    <property type="term" value="F:rRNA binding"/>
    <property type="evidence" value="ECO:0007669"/>
    <property type="project" value="UniProtKB-UniRule"/>
</dbReference>
<comment type="similarity">
    <text evidence="5">Belongs to the NEMF family.</text>
</comment>
<evidence type="ECO:0000256" key="5">
    <source>
        <dbReference type="HAMAP-Rule" id="MF_00844"/>
    </source>
</evidence>
<dbReference type="AlphaFoldDB" id="A0A8J8B209"/>
<dbReference type="InterPro" id="IPR043682">
    <property type="entry name" value="RqcH_bacterial"/>
</dbReference>
<reference evidence="8" key="1">
    <citation type="submission" date="2021-04" db="EMBL/GenBank/DDBJ databases">
        <title>Sinoanaerobacter chloroacetimidivorans sp. nov., an obligate anaerobic bacterium isolated from anaerobic sludge.</title>
        <authorList>
            <person name="Bao Y."/>
        </authorList>
    </citation>
    <scope>NUCLEOTIDE SEQUENCE</scope>
    <source>
        <strain evidence="8">BAD-6</strain>
    </source>
</reference>
<proteinExistence type="inferred from homology"/>
<accession>A0A8J8B209</accession>
<feature type="region of interest" description="Disordered" evidence="6">
    <location>
        <begin position="449"/>
        <end position="468"/>
    </location>
</feature>
<dbReference type="FunFam" id="2.30.310.10:FF:000004">
    <property type="entry name" value="Fibronectin-binding protein A"/>
    <property type="match status" value="1"/>
</dbReference>
<feature type="domain" description="NFACT RNA-binding" evidence="7">
    <location>
        <begin position="461"/>
        <end position="561"/>
    </location>
</feature>
<reference evidence="8" key="2">
    <citation type="submission" date="2021-04" db="EMBL/GenBank/DDBJ databases">
        <authorList>
            <person name="Liu J."/>
        </authorList>
    </citation>
    <scope>NUCLEOTIDE SEQUENCE</scope>
    <source>
        <strain evidence="8">BAD-6</strain>
    </source>
</reference>
<keyword evidence="2 5" id="KW-0699">rRNA-binding</keyword>
<name>A0A8J8B209_9FIRM</name>
<dbReference type="GO" id="GO:1990112">
    <property type="term" value="C:RQC complex"/>
    <property type="evidence" value="ECO:0007669"/>
    <property type="project" value="TreeGrafter"/>
</dbReference>
<comment type="caution">
    <text evidence="8">The sequence shown here is derived from an EMBL/GenBank/DDBJ whole genome shotgun (WGS) entry which is preliminary data.</text>
</comment>
<dbReference type="PANTHER" id="PTHR15239">
    <property type="entry name" value="NUCLEAR EXPORT MEDIATOR FACTOR NEMF"/>
    <property type="match status" value="1"/>
</dbReference>
<dbReference type="Pfam" id="PF05833">
    <property type="entry name" value="NFACT_N"/>
    <property type="match status" value="1"/>
</dbReference>
<dbReference type="Proteomes" id="UP000675664">
    <property type="component" value="Unassembled WGS sequence"/>
</dbReference>
<evidence type="ECO:0000256" key="4">
    <source>
        <dbReference type="ARBA" id="ARBA00022917"/>
    </source>
</evidence>
<evidence type="ECO:0000313" key="8">
    <source>
        <dbReference type="EMBL" id="MBR0596785.1"/>
    </source>
</evidence>
<organism evidence="8 9">
    <name type="scientific">Sinanaerobacter chloroacetimidivorans</name>
    <dbReference type="NCBI Taxonomy" id="2818044"/>
    <lineage>
        <taxon>Bacteria</taxon>
        <taxon>Bacillati</taxon>
        <taxon>Bacillota</taxon>
        <taxon>Clostridia</taxon>
        <taxon>Peptostreptococcales</taxon>
        <taxon>Anaerovoracaceae</taxon>
        <taxon>Sinanaerobacter</taxon>
    </lineage>
</organism>
<keyword evidence="9" id="KW-1185">Reference proteome</keyword>
<dbReference type="RefSeq" id="WP_227016903.1">
    <property type="nucleotide sequence ID" value="NZ_JAGSND010000001.1"/>
</dbReference>
<dbReference type="HAMAP" id="MF_00844_B">
    <property type="entry name" value="RqcH_B"/>
    <property type="match status" value="1"/>
</dbReference>
<evidence type="ECO:0000259" key="7">
    <source>
        <dbReference type="Pfam" id="PF05670"/>
    </source>
</evidence>
<dbReference type="PANTHER" id="PTHR15239:SF6">
    <property type="entry name" value="RIBOSOME QUALITY CONTROL COMPLEX SUBUNIT NEMF"/>
    <property type="match status" value="1"/>
</dbReference>
<dbReference type="Pfam" id="PF05670">
    <property type="entry name" value="NFACT-R_1"/>
    <property type="match status" value="1"/>
</dbReference>
<dbReference type="Gene3D" id="1.10.8.50">
    <property type="match status" value="1"/>
</dbReference>
<sequence>MGFDGMVTGAVTRQLSQLLVGGKIEKIYQPESDEIIMNIHSGRENYKLYLSSNSSHARMHLISSAGSNPQNPSGFCMLLRKHLQGGRISSILQKDTERIVEMSVDTINELGFSVNKKLIIEIMGKHSNIIVIDAVTGKIIDSIKRISIDVNRYRQILPGQIYVYPPSQEKVPYHEITEQHLISMAEFAQDRLSRALVDRIQGISPVIAEEIVFQAGLLSDSSHTENPDAASLLTVIKNFSQKIHNGDFSPKVYLDDNGVPVDFHLFPLAAFKGIYEELSFDHISEAADYFYSNKSSSNRIKQKSSDLERAIHNSLDKLYLKKQRLSEDLLKAANAETDRLYGELLTANLHLIRQGDGAAEVLNYYDNQIVQITLDPRFSPSQNAQRYYKKYSKAKTAITEKNIQLREANQDIEYLESVLSYIEKAVTVDEIEELRQELIEGGYLRKRKNQYKPSRSKPSPYQYTSSDGHKILVGRNNKENDILTFKTASGKDVWFHTKDIPGSHVILFTEGKGVTETAIFEAAAIAAYHSKARESENVPVDYTQVRHVKKPSGAKPGMVIFVDNKTVYVNPSVT</sequence>
<feature type="compositionally biased region" description="Polar residues" evidence="6">
    <location>
        <begin position="451"/>
        <end position="466"/>
    </location>
</feature>
<evidence type="ECO:0000256" key="6">
    <source>
        <dbReference type="SAM" id="MobiDB-lite"/>
    </source>
</evidence>
<evidence type="ECO:0000256" key="3">
    <source>
        <dbReference type="ARBA" id="ARBA00022884"/>
    </source>
</evidence>
<dbReference type="InterPro" id="IPR008532">
    <property type="entry name" value="NFACT_RNA-bd"/>
</dbReference>